<keyword evidence="2" id="KW-0548">Nucleotidyltransferase</keyword>
<keyword evidence="2" id="KW-0808">Transferase</keyword>
<evidence type="ECO:0000313" key="3">
    <source>
        <dbReference type="Proteomes" id="UP001519921"/>
    </source>
</evidence>
<proteinExistence type="predicted"/>
<dbReference type="SMART" id="SM00267">
    <property type="entry name" value="GGDEF"/>
    <property type="match status" value="1"/>
</dbReference>
<name>A0ABS7ATP0_9CLOT</name>
<dbReference type="EMBL" id="JAHXPT010000010">
    <property type="protein sequence ID" value="MBW6410880.1"/>
    <property type="molecule type" value="Genomic_DNA"/>
</dbReference>
<dbReference type="NCBIfam" id="TIGR00254">
    <property type="entry name" value="GGDEF"/>
    <property type="match status" value="1"/>
</dbReference>
<dbReference type="InterPro" id="IPR000160">
    <property type="entry name" value="GGDEF_dom"/>
</dbReference>
<organism evidence="2 3">
    <name type="scientific">Clostridium weizhouense</name>
    <dbReference type="NCBI Taxonomy" id="2859781"/>
    <lineage>
        <taxon>Bacteria</taxon>
        <taxon>Bacillati</taxon>
        <taxon>Bacillota</taxon>
        <taxon>Clostridia</taxon>
        <taxon>Eubacteriales</taxon>
        <taxon>Clostridiaceae</taxon>
        <taxon>Clostridium</taxon>
    </lineage>
</organism>
<dbReference type="Proteomes" id="UP001519921">
    <property type="component" value="Unassembled WGS sequence"/>
</dbReference>
<keyword evidence="3" id="KW-1185">Reference proteome</keyword>
<dbReference type="InterPro" id="IPR029787">
    <property type="entry name" value="Nucleotide_cyclase"/>
</dbReference>
<gene>
    <name evidence="2" type="ORF">KYD98_12320</name>
</gene>
<dbReference type="Pfam" id="PF00990">
    <property type="entry name" value="GGDEF"/>
    <property type="match status" value="1"/>
</dbReference>
<dbReference type="SUPFAM" id="SSF55073">
    <property type="entry name" value="Nucleotide cyclase"/>
    <property type="match status" value="1"/>
</dbReference>
<accession>A0ABS7ATP0</accession>
<dbReference type="RefSeq" id="WP_219780349.1">
    <property type="nucleotide sequence ID" value="NZ_JAHXPT010000010.1"/>
</dbReference>
<feature type="domain" description="GGDEF" evidence="1">
    <location>
        <begin position="35"/>
        <end position="159"/>
    </location>
</feature>
<reference evidence="2 3" key="1">
    <citation type="submission" date="2021-07" db="EMBL/GenBank/DDBJ databases">
        <title>Clostridium weizhouense sp. nov., an anaerobic bacterium isolated from activated sludge of Petroleum wastewater.</title>
        <authorList>
            <person name="Li Q."/>
        </authorList>
    </citation>
    <scope>NUCLEOTIDE SEQUENCE [LARGE SCALE GENOMIC DNA]</scope>
    <source>
        <strain evidence="2 3">YB-6</strain>
    </source>
</reference>
<evidence type="ECO:0000259" key="1">
    <source>
        <dbReference type="PROSITE" id="PS50887"/>
    </source>
</evidence>
<dbReference type="Gene3D" id="3.30.70.270">
    <property type="match status" value="1"/>
</dbReference>
<dbReference type="EC" id="2.7.7.65" evidence="2"/>
<dbReference type="InterPro" id="IPR043128">
    <property type="entry name" value="Rev_trsase/Diguanyl_cyclase"/>
</dbReference>
<comment type="caution">
    <text evidence="2">The sequence shown here is derived from an EMBL/GenBank/DDBJ whole genome shotgun (WGS) entry which is preliminary data.</text>
</comment>
<sequence>MQSDLAEKDSLTDTFNKTFFYKYINKLNKNKESNQNLAAIKINLINLLIVNNKLGHAIGDEMLINTARLLKKSFLKKGIIIRTDINEFLILIHSVDKYELDMLIFNMNKTIYLYNKRSNKPYKIKFNFSYALYNNEFHTFDEFFDYLKIKMYENNNSLI</sequence>
<evidence type="ECO:0000313" key="2">
    <source>
        <dbReference type="EMBL" id="MBW6410880.1"/>
    </source>
</evidence>
<dbReference type="PROSITE" id="PS50887">
    <property type="entry name" value="GGDEF"/>
    <property type="match status" value="1"/>
</dbReference>
<dbReference type="GO" id="GO:0052621">
    <property type="term" value="F:diguanylate cyclase activity"/>
    <property type="evidence" value="ECO:0007669"/>
    <property type="project" value="UniProtKB-EC"/>
</dbReference>
<protein>
    <submittedName>
        <fullName evidence="2">Diguanylate cyclase</fullName>
        <ecNumber evidence="2">2.7.7.65</ecNumber>
    </submittedName>
</protein>